<keyword evidence="3" id="KW-0546">Nucleotide metabolism</keyword>
<feature type="site" description="Important for substrate specificity" evidence="3">
    <location>
        <position position="91"/>
    </location>
</feature>
<comment type="cofactor">
    <cofactor evidence="1 3">
        <name>a divalent metal cation</name>
        <dbReference type="ChEBI" id="CHEBI:60240"/>
    </cofactor>
</comment>
<comment type="catalytic activity">
    <reaction evidence="3">
        <text>dTTP + H2O = dTMP + diphosphate + H(+)</text>
        <dbReference type="Rhea" id="RHEA:28534"/>
        <dbReference type="ChEBI" id="CHEBI:15377"/>
        <dbReference type="ChEBI" id="CHEBI:15378"/>
        <dbReference type="ChEBI" id="CHEBI:33019"/>
        <dbReference type="ChEBI" id="CHEBI:37568"/>
        <dbReference type="ChEBI" id="CHEBI:63528"/>
        <dbReference type="EC" id="3.6.1.9"/>
    </reaction>
</comment>
<comment type="function">
    <text evidence="3">Nucleoside triphosphate pyrophosphatase that hydrolyzes dTTP and UTP. May have a dual role in cell division arrest and in preventing the incorporation of modified nucleotides into cellular nucleic acids.</text>
</comment>
<dbReference type="AlphaFoldDB" id="A0A371PIG3"/>
<dbReference type="GO" id="GO:0036221">
    <property type="term" value="F:UTP diphosphatase activity"/>
    <property type="evidence" value="ECO:0007669"/>
    <property type="project" value="RHEA"/>
</dbReference>
<dbReference type="HAMAP" id="MF_00528">
    <property type="entry name" value="Maf"/>
    <property type="match status" value="1"/>
</dbReference>
<dbReference type="NCBIfam" id="TIGR00172">
    <property type="entry name" value="maf"/>
    <property type="match status" value="1"/>
</dbReference>
<feature type="site" description="Important for substrate specificity" evidence="3">
    <location>
        <position position="22"/>
    </location>
</feature>
<evidence type="ECO:0000256" key="2">
    <source>
        <dbReference type="ARBA" id="ARBA00022801"/>
    </source>
</evidence>
<comment type="catalytic activity">
    <reaction evidence="3">
        <text>UTP + H2O = UMP + diphosphate + H(+)</text>
        <dbReference type="Rhea" id="RHEA:29395"/>
        <dbReference type="ChEBI" id="CHEBI:15377"/>
        <dbReference type="ChEBI" id="CHEBI:15378"/>
        <dbReference type="ChEBI" id="CHEBI:33019"/>
        <dbReference type="ChEBI" id="CHEBI:46398"/>
        <dbReference type="ChEBI" id="CHEBI:57865"/>
        <dbReference type="EC" id="3.6.1.9"/>
    </reaction>
</comment>
<dbReference type="GO" id="GO:0005737">
    <property type="term" value="C:cytoplasm"/>
    <property type="evidence" value="ECO:0007669"/>
    <property type="project" value="UniProtKB-SubCell"/>
</dbReference>
<dbReference type="GO" id="GO:0036218">
    <property type="term" value="F:dTTP diphosphatase activity"/>
    <property type="evidence" value="ECO:0007669"/>
    <property type="project" value="RHEA"/>
</dbReference>
<comment type="caution">
    <text evidence="3">Lacks conserved residue(s) required for the propagation of feature annotation.</text>
</comment>
<dbReference type="OrthoDB" id="9807767at2"/>
<dbReference type="EMBL" id="QUBQ01000001">
    <property type="protein sequence ID" value="REK75924.1"/>
    <property type="molecule type" value="Genomic_DNA"/>
</dbReference>
<comment type="caution">
    <text evidence="4">The sequence shown here is derived from an EMBL/GenBank/DDBJ whole genome shotgun (WGS) entry which is preliminary data.</text>
</comment>
<gene>
    <name evidence="4" type="primary">maf</name>
    <name evidence="4" type="ORF">DX130_02275</name>
</gene>
<dbReference type="PANTHER" id="PTHR43213">
    <property type="entry name" value="BIFUNCTIONAL DTTP/UTP PYROPHOSPHATASE/METHYLTRANSFERASE PROTEIN-RELATED"/>
    <property type="match status" value="1"/>
</dbReference>
<comment type="subcellular location">
    <subcellularLocation>
        <location evidence="3">Cytoplasm</location>
    </subcellularLocation>
</comment>
<proteinExistence type="inferred from homology"/>
<sequence>MSINLSVNEPISRIVLASSSPRRKELVASLDLSLPVYILSTDADETVQDHWTPQETVEELSLLKATAALAMLPKRGDKSDGTSDLIIAADTIVALGGDILGKPRNDDEAASMLERLSGHQHDVFTGIACIAVDSGKTLVASRRTKVRMKELGSERIRRYVATGEPRDKAGSYGIQGLGSTLVEEIEGCYFNVVGLPLSLLSDMLERYGIRVL</sequence>
<dbReference type="Proteomes" id="UP000261905">
    <property type="component" value="Unassembled WGS sequence"/>
</dbReference>
<dbReference type="RefSeq" id="WP_116042497.1">
    <property type="nucleotide sequence ID" value="NZ_QUBQ01000001.1"/>
</dbReference>
<dbReference type="InterPro" id="IPR029001">
    <property type="entry name" value="ITPase-like_fam"/>
</dbReference>
<comment type="similarity">
    <text evidence="3">Belongs to the Maf family. YhdE subfamily.</text>
</comment>
<evidence type="ECO:0000313" key="5">
    <source>
        <dbReference type="Proteomes" id="UP000261905"/>
    </source>
</evidence>
<protein>
    <recommendedName>
        <fullName evidence="3">dTTP/UTP pyrophosphatase</fullName>
        <shortName evidence="3">dTTPase/UTPase</shortName>
        <ecNumber evidence="3">3.6.1.9</ecNumber>
    </recommendedName>
    <alternativeName>
        <fullName evidence="3">Nucleoside triphosphate pyrophosphatase</fullName>
    </alternativeName>
    <alternativeName>
        <fullName evidence="3">Nucleotide pyrophosphatase</fullName>
        <shortName evidence="3">Nucleotide PPase</shortName>
    </alternativeName>
</protein>
<accession>A0A371PIG3</accession>
<dbReference type="PIRSF" id="PIRSF006305">
    <property type="entry name" value="Maf"/>
    <property type="match status" value="1"/>
</dbReference>
<feature type="active site" description="Proton acceptor" evidence="3">
    <location>
        <position position="90"/>
    </location>
</feature>
<dbReference type="EC" id="3.6.1.9" evidence="3"/>
<evidence type="ECO:0000313" key="4">
    <source>
        <dbReference type="EMBL" id="REK75924.1"/>
    </source>
</evidence>
<reference evidence="4 5" key="1">
    <citation type="submission" date="2018-08" db="EMBL/GenBank/DDBJ databases">
        <title>Paenibacillus sp. M4BSY-1, whole genome shotgun sequence.</title>
        <authorList>
            <person name="Tuo L."/>
        </authorList>
    </citation>
    <scope>NUCLEOTIDE SEQUENCE [LARGE SCALE GENOMIC DNA]</scope>
    <source>
        <strain evidence="4 5">M4BSY-1</strain>
    </source>
</reference>
<evidence type="ECO:0000256" key="3">
    <source>
        <dbReference type="HAMAP-Rule" id="MF_00528"/>
    </source>
</evidence>
<keyword evidence="3" id="KW-0963">Cytoplasm</keyword>
<feature type="site" description="Important for substrate specificity" evidence="3">
    <location>
        <position position="175"/>
    </location>
</feature>
<dbReference type="Pfam" id="PF02545">
    <property type="entry name" value="Maf"/>
    <property type="match status" value="1"/>
</dbReference>
<keyword evidence="5" id="KW-1185">Reference proteome</keyword>
<dbReference type="Gene3D" id="3.90.950.10">
    <property type="match status" value="1"/>
</dbReference>
<organism evidence="4 5">
    <name type="scientific">Paenibacillus paeoniae</name>
    <dbReference type="NCBI Taxonomy" id="2292705"/>
    <lineage>
        <taxon>Bacteria</taxon>
        <taxon>Bacillati</taxon>
        <taxon>Bacillota</taxon>
        <taxon>Bacilli</taxon>
        <taxon>Bacillales</taxon>
        <taxon>Paenibacillaceae</taxon>
        <taxon>Paenibacillus</taxon>
    </lineage>
</organism>
<dbReference type="GO" id="GO:0009117">
    <property type="term" value="P:nucleotide metabolic process"/>
    <property type="evidence" value="ECO:0007669"/>
    <property type="project" value="UniProtKB-KW"/>
</dbReference>
<dbReference type="InterPro" id="IPR003697">
    <property type="entry name" value="Maf-like"/>
</dbReference>
<evidence type="ECO:0000256" key="1">
    <source>
        <dbReference type="ARBA" id="ARBA00001968"/>
    </source>
</evidence>
<name>A0A371PIG3_9BACL</name>
<dbReference type="PANTHER" id="PTHR43213:SF5">
    <property type="entry name" value="BIFUNCTIONAL DTTP_UTP PYROPHOSPHATASE_METHYLTRANSFERASE PROTEIN-RELATED"/>
    <property type="match status" value="1"/>
</dbReference>
<dbReference type="CDD" id="cd00555">
    <property type="entry name" value="Maf"/>
    <property type="match status" value="1"/>
</dbReference>
<keyword evidence="2 3" id="KW-0378">Hydrolase</keyword>
<dbReference type="SUPFAM" id="SSF52972">
    <property type="entry name" value="ITPase-like"/>
    <property type="match status" value="1"/>
</dbReference>